<organism evidence="2">
    <name type="scientific">Cereal yellow dwarf virus RPS</name>
    <dbReference type="NCBI Taxonomy" id="228582"/>
    <lineage>
        <taxon>Viruses</taxon>
        <taxon>Riboviria</taxon>
        <taxon>Orthornavirae</taxon>
        <taxon>Pisuviricota</taxon>
        <taxon>Pisoniviricetes</taxon>
        <taxon>Sobelivirales</taxon>
        <taxon>Solemoviridae</taxon>
        <taxon>Polerovirus</taxon>
        <taxon>Polerovirus CYDVRPS</taxon>
    </lineage>
</organism>
<name>A0A4P8GIL5_9VIRU</name>
<evidence type="ECO:0000256" key="1">
    <source>
        <dbReference type="SAM" id="Phobius"/>
    </source>
</evidence>
<evidence type="ECO:0000313" key="2">
    <source>
        <dbReference type="EMBL" id="QCO93510.1"/>
    </source>
</evidence>
<protein>
    <submittedName>
        <fullName evidence="2">P3a protein</fullName>
    </submittedName>
</protein>
<sequence>MSSKTSRAYVSCKRRRFSLTHKPKIDFKFIAGFATGFISSIPISVLGVYYVYLRISTHIREIVNEYGRP</sequence>
<keyword evidence="1" id="KW-0812">Transmembrane</keyword>
<dbReference type="EMBL" id="MK012664">
    <property type="protein sequence ID" value="QCO93510.1"/>
    <property type="molecule type" value="Genomic_RNA"/>
</dbReference>
<gene>
    <name evidence="2" type="primary">ORF3a</name>
</gene>
<keyword evidence="1" id="KW-0472">Membrane</keyword>
<reference evidence="2" key="1">
    <citation type="submission" date="2018-10" db="EMBL/GenBank/DDBJ databases">
        <title>Identification of a new species of barley yellow dwarf virus by high throughput sequencing triggers the development of new multiplex RT-PCR protocol for BYDV species detection.</title>
        <authorList>
            <person name="Somera M."/>
            <person name="Massart S."/>
            <person name="Tamisier L."/>
            <person name="Soovali P."/>
            <person name="Sathees K."/>
            <person name="Akkerman A."/>
            <person name="Truve E."/>
            <person name="Kvarnheden A."/>
        </authorList>
    </citation>
    <scope>NUCLEOTIDE SEQUENCE</scope>
    <source>
        <strain evidence="2">Olustvere1-O</strain>
    </source>
</reference>
<keyword evidence="1" id="KW-1133">Transmembrane helix</keyword>
<accession>A0A4P8GIL5</accession>
<feature type="transmembrane region" description="Helical" evidence="1">
    <location>
        <begin position="29"/>
        <end position="52"/>
    </location>
</feature>
<proteinExistence type="predicted"/>